<keyword evidence="3" id="KW-0804">Transcription</keyword>
<keyword evidence="4" id="KW-1133">Transmembrane helix</keyword>
<feature type="transmembrane region" description="Helical" evidence="4">
    <location>
        <begin position="20"/>
        <end position="46"/>
    </location>
</feature>
<evidence type="ECO:0000256" key="1">
    <source>
        <dbReference type="ARBA" id="ARBA00023015"/>
    </source>
</evidence>
<keyword evidence="7" id="KW-1185">Reference proteome</keyword>
<comment type="caution">
    <text evidence="6">The sequence shown here is derived from an EMBL/GenBank/DDBJ whole genome shotgun (WGS) entry which is preliminary data.</text>
</comment>
<feature type="domain" description="HTH araC/xylS-type" evidence="5">
    <location>
        <begin position="681"/>
        <end position="780"/>
    </location>
</feature>
<feature type="transmembrane region" description="Helical" evidence="4">
    <location>
        <begin position="323"/>
        <end position="342"/>
    </location>
</feature>
<name>A0A4R1RQI1_HYDET</name>
<dbReference type="InterPro" id="IPR018060">
    <property type="entry name" value="HTH_AraC"/>
</dbReference>
<evidence type="ECO:0000256" key="4">
    <source>
        <dbReference type="SAM" id="Phobius"/>
    </source>
</evidence>
<reference evidence="6 7" key="1">
    <citation type="submission" date="2019-03" db="EMBL/GenBank/DDBJ databases">
        <title>Genomic Encyclopedia of Type Strains, Phase IV (KMG-IV): sequencing the most valuable type-strain genomes for metagenomic binning, comparative biology and taxonomic classification.</title>
        <authorList>
            <person name="Goeker M."/>
        </authorList>
    </citation>
    <scope>NUCLEOTIDE SEQUENCE [LARGE SCALE GENOMIC DNA]</scope>
    <source>
        <strain evidence="6 7">LX-B</strain>
    </source>
</reference>
<evidence type="ECO:0000313" key="7">
    <source>
        <dbReference type="Proteomes" id="UP000295008"/>
    </source>
</evidence>
<evidence type="ECO:0000259" key="5">
    <source>
        <dbReference type="PROSITE" id="PS01124"/>
    </source>
</evidence>
<dbReference type="Proteomes" id="UP000295008">
    <property type="component" value="Unassembled WGS sequence"/>
</dbReference>
<protein>
    <submittedName>
        <fullName evidence="6">Cache domain-containing protein</fullName>
    </submittedName>
</protein>
<dbReference type="OrthoDB" id="9776971at2"/>
<evidence type="ECO:0000313" key="6">
    <source>
        <dbReference type="EMBL" id="TCL68566.1"/>
    </source>
</evidence>
<dbReference type="Gene3D" id="1.10.10.60">
    <property type="entry name" value="Homeodomain-like"/>
    <property type="match status" value="2"/>
</dbReference>
<evidence type="ECO:0000256" key="2">
    <source>
        <dbReference type="ARBA" id="ARBA00023125"/>
    </source>
</evidence>
<gene>
    <name evidence="6" type="ORF">EDC14_1013108</name>
</gene>
<proteinExistence type="predicted"/>
<dbReference type="InterPro" id="IPR041522">
    <property type="entry name" value="CdaR_GGDEF"/>
</dbReference>
<dbReference type="EMBL" id="SLUN01000013">
    <property type="protein sequence ID" value="TCL68566.1"/>
    <property type="molecule type" value="Genomic_DNA"/>
</dbReference>
<dbReference type="Gene3D" id="3.30.450.20">
    <property type="entry name" value="PAS domain"/>
    <property type="match status" value="1"/>
</dbReference>
<sequence length="791" mass="90769">MELDSLNQKLSRMTKLNSLFGKLILSFIIVVMIVTFIVGIFSYLFFSSRFNHEIETVHQKVLEQVAETLKFQIIEPVILCFMDLSTEYDGSSETLFHFNEPVKGNHYQLYQTYNYFQKIVANHPGIISAIHVYYKKQDLIISSSSGVSYLTHQGQSYKKLDWLRAMNHYPDSFRWIESRKVLRDIAPETMDRKTNYFTFVRTFPMISSGTDYQGVIAIDVAESTVSRIIQKIIPAEYQHTFIINQRGQIISHPRKKLLYQSLNQEKYVRRILASRRNYDSFGGKVGRVASMIAFASLPYSDWKIVNITPIHRFYQSTIFVQQLLMVICLLAIGIGLAASFILTRRIYNPLAVIIQKVRALTGSKDPNLAAENEYGFINHFIDEMAVKVTSLQANEPVIRNHFITGLLYNRFLTAQEFAKELDLFHANLDYPYFCVVLIQVDHQVFKNFTFEESQTIKERLIRASEANNSPALYHVGVGLADQRIALIIGSTRPDPEHLENLAGKITDFLWADYRLPVSITAGTWTDSLLGIHRSFQEAAVLFKYCYFYPDIPVLTGEAFLPKEASPESLPDSFIQEFAANLKTGNLKQVDAVLAGLVERIRQGHYSADHCRQKLLEITRIFSIYIKEMQYKLSEKEISGLQDLFSENNNIAGFAFWITGCAERVFQWNQTRISNRNYQIVAEALAYIAEHLSAADLSLDSVAEHIRLSPGYFSKIFKEVTGVAFITYINDQRLEKARGLLLQTALSVQEVGFQAGYNAAAYFIKQFKARYGYTPYDYRRQFQPRSQTVPES</sequence>
<dbReference type="InterPro" id="IPR018062">
    <property type="entry name" value="HTH_AraC-typ_CS"/>
</dbReference>
<accession>A0A4R1RQI1</accession>
<dbReference type="PROSITE" id="PS00041">
    <property type="entry name" value="HTH_ARAC_FAMILY_1"/>
    <property type="match status" value="1"/>
</dbReference>
<keyword evidence="4" id="KW-0472">Membrane</keyword>
<dbReference type="GO" id="GO:0003700">
    <property type="term" value="F:DNA-binding transcription factor activity"/>
    <property type="evidence" value="ECO:0007669"/>
    <property type="project" value="InterPro"/>
</dbReference>
<keyword evidence="2" id="KW-0238">DNA-binding</keyword>
<dbReference type="AlphaFoldDB" id="A0A4R1RQI1"/>
<dbReference type="RefSeq" id="WP_132014553.1">
    <property type="nucleotide sequence ID" value="NZ_SLUN01000013.1"/>
</dbReference>
<dbReference type="Pfam" id="PF17853">
    <property type="entry name" value="GGDEF_2"/>
    <property type="match status" value="1"/>
</dbReference>
<dbReference type="PANTHER" id="PTHR43280">
    <property type="entry name" value="ARAC-FAMILY TRANSCRIPTIONAL REGULATOR"/>
    <property type="match status" value="1"/>
</dbReference>
<dbReference type="PROSITE" id="PS01124">
    <property type="entry name" value="HTH_ARAC_FAMILY_2"/>
    <property type="match status" value="1"/>
</dbReference>
<dbReference type="Pfam" id="PF12833">
    <property type="entry name" value="HTH_18"/>
    <property type="match status" value="1"/>
</dbReference>
<dbReference type="SUPFAM" id="SSF46689">
    <property type="entry name" value="Homeodomain-like"/>
    <property type="match status" value="2"/>
</dbReference>
<dbReference type="SMART" id="SM00342">
    <property type="entry name" value="HTH_ARAC"/>
    <property type="match status" value="1"/>
</dbReference>
<dbReference type="InterPro" id="IPR009057">
    <property type="entry name" value="Homeodomain-like_sf"/>
</dbReference>
<organism evidence="6 7">
    <name type="scientific">Hydrogenispora ethanolica</name>
    <dbReference type="NCBI Taxonomy" id="1082276"/>
    <lineage>
        <taxon>Bacteria</taxon>
        <taxon>Bacillati</taxon>
        <taxon>Bacillota</taxon>
        <taxon>Hydrogenispora</taxon>
    </lineage>
</organism>
<keyword evidence="4" id="KW-0812">Transmembrane</keyword>
<keyword evidence="1" id="KW-0805">Transcription regulation</keyword>
<dbReference type="GO" id="GO:0043565">
    <property type="term" value="F:sequence-specific DNA binding"/>
    <property type="evidence" value="ECO:0007669"/>
    <property type="project" value="InterPro"/>
</dbReference>
<evidence type="ECO:0000256" key="3">
    <source>
        <dbReference type="ARBA" id="ARBA00023163"/>
    </source>
</evidence>
<dbReference type="PANTHER" id="PTHR43280:SF2">
    <property type="entry name" value="HTH-TYPE TRANSCRIPTIONAL REGULATOR EXSA"/>
    <property type="match status" value="1"/>
</dbReference>